<name>A0ABN9W5M5_9DINO</name>
<feature type="non-terminal residue" evidence="2">
    <location>
        <position position="78"/>
    </location>
</feature>
<comment type="caution">
    <text evidence="2">The sequence shown here is derived from an EMBL/GenBank/DDBJ whole genome shotgun (WGS) entry which is preliminary data.</text>
</comment>
<keyword evidence="3" id="KW-1185">Reference proteome</keyword>
<evidence type="ECO:0000313" key="3">
    <source>
        <dbReference type="Proteomes" id="UP001189429"/>
    </source>
</evidence>
<feature type="non-terminal residue" evidence="2">
    <location>
        <position position="1"/>
    </location>
</feature>
<evidence type="ECO:0000256" key="1">
    <source>
        <dbReference type="SAM" id="MobiDB-lite"/>
    </source>
</evidence>
<reference evidence="2" key="1">
    <citation type="submission" date="2023-10" db="EMBL/GenBank/DDBJ databases">
        <authorList>
            <person name="Chen Y."/>
            <person name="Shah S."/>
            <person name="Dougan E. K."/>
            <person name="Thang M."/>
            <person name="Chan C."/>
        </authorList>
    </citation>
    <scope>NUCLEOTIDE SEQUENCE [LARGE SCALE GENOMIC DNA]</scope>
</reference>
<accession>A0ABN9W5M5</accession>
<sequence>RSRPRRGHPDPVRRPGRYRGGGGLQPGPLQGRRVFCGVGAVPQVPGTSAAGGLVRAARAAGAVRRRAGARRVRLRPQE</sequence>
<protein>
    <submittedName>
        <fullName evidence="2">Uncharacterized protein</fullName>
    </submittedName>
</protein>
<proteinExistence type="predicted"/>
<dbReference type="Proteomes" id="UP001189429">
    <property type="component" value="Unassembled WGS sequence"/>
</dbReference>
<dbReference type="EMBL" id="CAUYUJ010018131">
    <property type="protein sequence ID" value="CAK0880908.1"/>
    <property type="molecule type" value="Genomic_DNA"/>
</dbReference>
<organism evidence="2 3">
    <name type="scientific">Prorocentrum cordatum</name>
    <dbReference type="NCBI Taxonomy" id="2364126"/>
    <lineage>
        <taxon>Eukaryota</taxon>
        <taxon>Sar</taxon>
        <taxon>Alveolata</taxon>
        <taxon>Dinophyceae</taxon>
        <taxon>Prorocentrales</taxon>
        <taxon>Prorocentraceae</taxon>
        <taxon>Prorocentrum</taxon>
    </lineage>
</organism>
<feature type="region of interest" description="Disordered" evidence="1">
    <location>
        <begin position="59"/>
        <end position="78"/>
    </location>
</feature>
<feature type="compositionally biased region" description="Basic residues" evidence="1">
    <location>
        <begin position="63"/>
        <end position="78"/>
    </location>
</feature>
<evidence type="ECO:0000313" key="2">
    <source>
        <dbReference type="EMBL" id="CAK0880908.1"/>
    </source>
</evidence>
<feature type="region of interest" description="Disordered" evidence="1">
    <location>
        <begin position="1"/>
        <end position="30"/>
    </location>
</feature>
<gene>
    <name evidence="2" type="ORF">PCOR1329_LOCUS63919</name>
</gene>